<dbReference type="Pfam" id="PF00646">
    <property type="entry name" value="F-box"/>
    <property type="match status" value="1"/>
</dbReference>
<organism evidence="4 5">
    <name type="scientific">Kingdonia uniflora</name>
    <dbReference type="NCBI Taxonomy" id="39325"/>
    <lineage>
        <taxon>Eukaryota</taxon>
        <taxon>Viridiplantae</taxon>
        <taxon>Streptophyta</taxon>
        <taxon>Embryophyta</taxon>
        <taxon>Tracheophyta</taxon>
        <taxon>Spermatophyta</taxon>
        <taxon>Magnoliopsida</taxon>
        <taxon>Ranunculales</taxon>
        <taxon>Circaeasteraceae</taxon>
        <taxon>Kingdonia</taxon>
    </lineage>
</organism>
<dbReference type="Gene3D" id="2.120.10.80">
    <property type="entry name" value="Kelch-type beta propeller"/>
    <property type="match status" value="2"/>
</dbReference>
<sequence>MASFRNCRTGTISPLCSSSGKGAKKSLGERVIGESSLRRDFEDLSVSRRLARSVSEKFRRKGRKSGEEDGNERISSGCLGLYGKGGGCKVGIDTSELFGDGICRGKSSVGEESKGYELLCGTEKPSIDCFSYKVTEKIWKKNDRKKEKEIQAHRLSSIFELLLPDELLEMCLMRLPLTSLMTARLVCKKWRCLTTTNRFMQMRAQGFHQSPWLFVFGLVKDGFCDRQIHALDVSLDQWHTIESDILRGRFMFSVASVGNEVYAVGGCSSLTNFGRVDKSSFKTHKGVVVFNPASKSWRKVAPMKSARSSPILGVFKVGSDCLFFHGRNDRQDPRFTRSRMSGISNVYEDPHRLSLRRQHEDIFNEAEARIDTKRNERNFVNQERTYSNQRGLSRYLLIAVGGLGSFDEPLDSGEIYDPVSNRWIGITRLPRDFGVVCSGVVCNSMFYVYSEMGKVAAYDLEKYTWVRIQTARSPPRLHEYYPKLVSWDRRLFLLSVSWCEQDIDLGWREKAVRKLWELDPILPTWTEISTHPDAPMDWNAAFVSDRGHIFGLEMFKIFGQVLDFLTVYNLSDSRSEWRHISGKHLAHEMCHKMDASSCVTKSLAILHL</sequence>
<dbReference type="InterPro" id="IPR006652">
    <property type="entry name" value="Kelch_1"/>
</dbReference>
<dbReference type="SMART" id="SM00256">
    <property type="entry name" value="FBOX"/>
    <property type="match status" value="1"/>
</dbReference>
<proteinExistence type="predicted"/>
<comment type="caution">
    <text evidence="4">The sequence shown here is derived from an EMBL/GenBank/DDBJ whole genome shotgun (WGS) entry which is preliminary data.</text>
</comment>
<dbReference type="Pfam" id="PF01344">
    <property type="entry name" value="Kelch_1"/>
    <property type="match status" value="2"/>
</dbReference>
<dbReference type="SUPFAM" id="SSF117281">
    <property type="entry name" value="Kelch motif"/>
    <property type="match status" value="2"/>
</dbReference>
<feature type="region of interest" description="Disordered" evidence="2">
    <location>
        <begin position="1"/>
        <end position="23"/>
    </location>
</feature>
<protein>
    <recommendedName>
        <fullName evidence="3">F-box domain-containing protein</fullName>
    </recommendedName>
</protein>
<accession>A0A7J7N084</accession>
<dbReference type="GO" id="GO:0019005">
    <property type="term" value="C:SCF ubiquitin ligase complex"/>
    <property type="evidence" value="ECO:0007669"/>
    <property type="project" value="TreeGrafter"/>
</dbReference>
<dbReference type="InterPro" id="IPR001810">
    <property type="entry name" value="F-box_dom"/>
</dbReference>
<dbReference type="Proteomes" id="UP000541444">
    <property type="component" value="Unassembled WGS sequence"/>
</dbReference>
<gene>
    <name evidence="4" type="ORF">GIB67_019233</name>
</gene>
<name>A0A7J7N084_9MAGN</name>
<dbReference type="SMART" id="SM00612">
    <property type="entry name" value="Kelch"/>
    <property type="match status" value="2"/>
</dbReference>
<evidence type="ECO:0000313" key="5">
    <source>
        <dbReference type="Proteomes" id="UP000541444"/>
    </source>
</evidence>
<evidence type="ECO:0000259" key="3">
    <source>
        <dbReference type="PROSITE" id="PS50181"/>
    </source>
</evidence>
<feature type="compositionally biased region" description="Polar residues" evidence="2">
    <location>
        <begin position="1"/>
        <end position="16"/>
    </location>
</feature>
<dbReference type="PANTHER" id="PTHR47712:SF1">
    <property type="entry name" value="OS09G0555300 PROTEIN"/>
    <property type="match status" value="1"/>
</dbReference>
<keyword evidence="5" id="KW-1185">Reference proteome</keyword>
<keyword evidence="1" id="KW-0175">Coiled coil</keyword>
<evidence type="ECO:0000313" key="4">
    <source>
        <dbReference type="EMBL" id="KAF6160464.1"/>
    </source>
</evidence>
<feature type="coiled-coil region" evidence="1">
    <location>
        <begin position="356"/>
        <end position="383"/>
    </location>
</feature>
<dbReference type="SUPFAM" id="SSF81383">
    <property type="entry name" value="F-box domain"/>
    <property type="match status" value="1"/>
</dbReference>
<dbReference type="InterPro" id="IPR036047">
    <property type="entry name" value="F-box-like_dom_sf"/>
</dbReference>
<dbReference type="AlphaFoldDB" id="A0A7J7N084"/>
<dbReference type="PANTHER" id="PTHR47712">
    <property type="entry name" value="OS09G0555300 PROTEIN"/>
    <property type="match status" value="1"/>
</dbReference>
<evidence type="ECO:0000256" key="2">
    <source>
        <dbReference type="SAM" id="MobiDB-lite"/>
    </source>
</evidence>
<dbReference type="InterPro" id="IPR015915">
    <property type="entry name" value="Kelch-typ_b-propeller"/>
</dbReference>
<feature type="domain" description="F-box" evidence="3">
    <location>
        <begin position="157"/>
        <end position="203"/>
    </location>
</feature>
<dbReference type="EMBL" id="JACGCM010001165">
    <property type="protein sequence ID" value="KAF6160464.1"/>
    <property type="molecule type" value="Genomic_DNA"/>
</dbReference>
<dbReference type="OrthoDB" id="1913441at2759"/>
<dbReference type="PROSITE" id="PS50181">
    <property type="entry name" value="FBOX"/>
    <property type="match status" value="1"/>
</dbReference>
<evidence type="ECO:0000256" key="1">
    <source>
        <dbReference type="SAM" id="Coils"/>
    </source>
</evidence>
<reference evidence="4 5" key="1">
    <citation type="journal article" date="2020" name="IScience">
        <title>Genome Sequencing of the Endangered Kingdonia uniflora (Circaeasteraceae, Ranunculales) Reveals Potential Mechanisms of Evolutionary Specialization.</title>
        <authorList>
            <person name="Sun Y."/>
            <person name="Deng T."/>
            <person name="Zhang A."/>
            <person name="Moore M.J."/>
            <person name="Landis J.B."/>
            <person name="Lin N."/>
            <person name="Zhang H."/>
            <person name="Zhang X."/>
            <person name="Huang J."/>
            <person name="Zhang X."/>
            <person name="Sun H."/>
            <person name="Wang H."/>
        </authorList>
    </citation>
    <scope>NUCLEOTIDE SEQUENCE [LARGE SCALE GENOMIC DNA]</scope>
    <source>
        <strain evidence="4">TB1705</strain>
        <tissue evidence="4">Leaf</tissue>
    </source>
</reference>